<feature type="domain" description="YhaN AAA" evidence="3">
    <location>
        <begin position="1"/>
        <end position="201"/>
    </location>
</feature>
<evidence type="ECO:0000313" key="5">
    <source>
        <dbReference type="Proteomes" id="UP001314261"/>
    </source>
</evidence>
<organism evidence="4 5">
    <name type="scientific">Fructobacillus fructosus</name>
    <dbReference type="NCBI Taxonomy" id="1631"/>
    <lineage>
        <taxon>Bacteria</taxon>
        <taxon>Bacillati</taxon>
        <taxon>Bacillota</taxon>
        <taxon>Bacilli</taxon>
        <taxon>Lactobacillales</taxon>
        <taxon>Lactobacillaceae</taxon>
        <taxon>Fructobacillus</taxon>
    </lineage>
</organism>
<protein>
    <submittedName>
        <fullName evidence="4">Contains AAA domain (YhaN)</fullName>
    </submittedName>
</protein>
<dbReference type="SUPFAM" id="SSF52540">
    <property type="entry name" value="P-loop containing nucleoside triphosphate hydrolases"/>
    <property type="match status" value="1"/>
</dbReference>
<feature type="coiled-coil region" evidence="1">
    <location>
        <begin position="269"/>
        <end position="310"/>
    </location>
</feature>
<accession>A0ABN9YQP7</accession>
<dbReference type="Proteomes" id="UP001314261">
    <property type="component" value="Unassembled WGS sequence"/>
</dbReference>
<comment type="caution">
    <text evidence="4">The sequence shown here is derived from an EMBL/GenBank/DDBJ whole genome shotgun (WGS) entry which is preliminary data.</text>
</comment>
<keyword evidence="5" id="KW-1185">Reference proteome</keyword>
<evidence type="ECO:0000313" key="4">
    <source>
        <dbReference type="EMBL" id="CAK1237040.1"/>
    </source>
</evidence>
<dbReference type="Gene3D" id="3.40.50.300">
    <property type="entry name" value="P-loop containing nucleotide triphosphate hydrolases"/>
    <property type="match status" value="2"/>
</dbReference>
<dbReference type="Pfam" id="PF13514">
    <property type="entry name" value="AAA_27"/>
    <property type="match status" value="1"/>
</dbReference>
<keyword evidence="2" id="KW-1133">Transmembrane helix</keyword>
<dbReference type="RefSeq" id="WP_187753714.1">
    <property type="nucleotide sequence ID" value="NZ_CAUZLR010000003.1"/>
</dbReference>
<evidence type="ECO:0000256" key="1">
    <source>
        <dbReference type="SAM" id="Coils"/>
    </source>
</evidence>
<dbReference type="PANTHER" id="PTHR41259:SF1">
    <property type="entry name" value="DOUBLE-STRAND BREAK REPAIR RAD50 ATPASE, PUTATIVE-RELATED"/>
    <property type="match status" value="1"/>
</dbReference>
<evidence type="ECO:0000256" key="2">
    <source>
        <dbReference type="SAM" id="Phobius"/>
    </source>
</evidence>
<dbReference type="EMBL" id="CAUZLR010000003">
    <property type="protein sequence ID" value="CAK1237040.1"/>
    <property type="molecule type" value="Genomic_DNA"/>
</dbReference>
<gene>
    <name evidence="4" type="ORF">R54839_PPFHFPJH_00714</name>
</gene>
<feature type="coiled-coil region" evidence="1">
    <location>
        <begin position="196"/>
        <end position="244"/>
    </location>
</feature>
<keyword evidence="2" id="KW-0472">Membrane</keyword>
<dbReference type="InterPro" id="IPR027417">
    <property type="entry name" value="P-loop_NTPase"/>
</dbReference>
<keyword evidence="2" id="KW-0812">Transmembrane</keyword>
<keyword evidence="1" id="KW-0175">Coiled coil</keyword>
<sequence>MKIEEIHIVGFGKWTDVTFRFSNDFQIIAGPNEAGKTSLKAFIIGVFFGFPRGRRADQQLYEPRSGARYGGRVTIATQKGRFTIERLDRTQSMLTVRSLDSGLTMPDPEKWLQRLFAPLTEKDYRHIFSFDEAELDQVTNLTGDDFEQALLTYAKPQTQQFLSWADQHHQLGQQQFAQGKNGKRPLNMANKAYRALQEKQALASQQEGQYQNLLAKRLELEATLAQLTDEETKLQEALHDKQSELADWSLYQDVSTKKNASKELVELPDENRRQAIQELEQEKRWLEKKAQEQQEALTSIQQELSDQNQVPPSESVIRDTMASLAAYQSEEERIVQAIAHAGHGFTRGLPQPLNQTEEKLLQKSARLPWTVAFLLLGASLLAALLLPGLEAGLLLVVSLALLGFFWQQKSKKRALLDRFAPLNQAAILAYQDRLRTIYREQSQLPLIDKQRQQALQALKKALLQSGRLDEATLAAWSDDQVQDWVKEELLDCRHTGKTGLNHRLQEALRQQAAIAKQKEQLAERLQEQLAPYGLANIDDFYERINQQQKQEQLLVAQRMATKQLGQGRLATFSKLVDTLGQENVANHLQAQLGEYQNKLASLRQSKNQQQQLIADVSAQLTQLVEKGSLTSISQELANFESDLKEDYVHYLAQVLAVDVVKRAFVGKEDSLAYQVFEQAGAYLAQLTEGAYQRILLNDGSINVFDSAGQLFRAIELSSGTRDLLFLAIRLALSTSVHREEPLPLLIDDALVHLDHQRRQAALVLLQELATEQQVLFWTFDEGLLGPSGIRLT</sequence>
<dbReference type="PANTHER" id="PTHR41259">
    <property type="entry name" value="DOUBLE-STRAND BREAK REPAIR RAD50 ATPASE, PUTATIVE-RELATED"/>
    <property type="match status" value="1"/>
</dbReference>
<dbReference type="InterPro" id="IPR038734">
    <property type="entry name" value="YhaN_AAA"/>
</dbReference>
<feature type="transmembrane region" description="Helical" evidence="2">
    <location>
        <begin position="391"/>
        <end position="408"/>
    </location>
</feature>
<feature type="coiled-coil region" evidence="1">
    <location>
        <begin position="585"/>
        <end position="626"/>
    </location>
</feature>
<name>A0ABN9YQP7_9LACO</name>
<reference evidence="4 5" key="1">
    <citation type="submission" date="2023-10" db="EMBL/GenBank/DDBJ databases">
        <authorList>
            <person name="Botero Cardona J."/>
        </authorList>
    </citation>
    <scope>NUCLEOTIDE SEQUENCE [LARGE SCALE GENOMIC DNA]</scope>
    <source>
        <strain evidence="4 5">R-54839</strain>
    </source>
</reference>
<evidence type="ECO:0000259" key="3">
    <source>
        <dbReference type="Pfam" id="PF13514"/>
    </source>
</evidence>
<proteinExistence type="predicted"/>